<sequence>MCVPFARWTSYLLARGHVSVFLVCKPVFSFLGESNSLSRRARAIKRAGGCEAKISENLASATYTNDSTYAPNGISRATQRSSDHTTCLRTLWQQSHKACASPCPARPGRPAPPRLCASACCIGDCLSKTDRQGSRSCCWLRACRRICVYICVECKGAASVLMSVLCMFSVCLFVWPCPPLLRCLVQHPRGLSGTAAPPLFARGLQELVLTSCPTA</sequence>
<evidence type="ECO:0000313" key="2">
    <source>
        <dbReference type="Proteomes" id="UP001492380"/>
    </source>
</evidence>
<name>A0ABR1Z3W5_9PEZI</name>
<proteinExistence type="predicted"/>
<comment type="caution">
    <text evidence="1">The sequence shown here is derived from an EMBL/GenBank/DDBJ whole genome shotgun (WGS) entry which is preliminary data.</text>
</comment>
<protein>
    <submittedName>
        <fullName evidence="1">Uncharacterized protein</fullName>
    </submittedName>
</protein>
<reference evidence="1 2" key="1">
    <citation type="submission" date="2024-04" db="EMBL/GenBank/DDBJ databases">
        <title>Phyllosticta paracitricarpa is synonymous to the EU quarantine fungus P. citricarpa based on phylogenomic analyses.</title>
        <authorList>
            <consortium name="Lawrence Berkeley National Laboratory"/>
            <person name="Van Ingen-Buijs V.A."/>
            <person name="Van Westerhoven A.C."/>
            <person name="Haridas S."/>
            <person name="Skiadas P."/>
            <person name="Martin F."/>
            <person name="Groenewald J.Z."/>
            <person name="Crous P.W."/>
            <person name="Seidl M.F."/>
        </authorList>
    </citation>
    <scope>NUCLEOTIDE SEQUENCE [LARGE SCALE GENOMIC DNA]</scope>
    <source>
        <strain evidence="1 2">CBS 123374</strain>
    </source>
</reference>
<dbReference type="Proteomes" id="UP001492380">
    <property type="component" value="Unassembled WGS sequence"/>
</dbReference>
<evidence type="ECO:0000313" key="1">
    <source>
        <dbReference type="EMBL" id="KAK8247094.1"/>
    </source>
</evidence>
<dbReference type="EMBL" id="JBBWRZ010000001">
    <property type="protein sequence ID" value="KAK8247094.1"/>
    <property type="molecule type" value="Genomic_DNA"/>
</dbReference>
<gene>
    <name evidence="1" type="ORF">HDK90DRAFT_30471</name>
</gene>
<keyword evidence="2" id="KW-1185">Reference proteome</keyword>
<accession>A0ABR1Z3W5</accession>
<organism evidence="1 2">
    <name type="scientific">Phyllosticta capitalensis</name>
    <dbReference type="NCBI Taxonomy" id="121624"/>
    <lineage>
        <taxon>Eukaryota</taxon>
        <taxon>Fungi</taxon>
        <taxon>Dikarya</taxon>
        <taxon>Ascomycota</taxon>
        <taxon>Pezizomycotina</taxon>
        <taxon>Dothideomycetes</taxon>
        <taxon>Dothideomycetes incertae sedis</taxon>
        <taxon>Botryosphaeriales</taxon>
        <taxon>Phyllostictaceae</taxon>
        <taxon>Phyllosticta</taxon>
    </lineage>
</organism>